<dbReference type="AlphaFoldDB" id="A0A060Z786"/>
<evidence type="ECO:0000313" key="2">
    <source>
        <dbReference type="Proteomes" id="UP000193380"/>
    </source>
</evidence>
<reference evidence="1" key="2">
    <citation type="submission" date="2014-03" db="EMBL/GenBank/DDBJ databases">
        <authorList>
            <person name="Genoscope - CEA"/>
        </authorList>
    </citation>
    <scope>NUCLEOTIDE SEQUENCE</scope>
</reference>
<dbReference type="STRING" id="8022.A0A060Z786"/>
<dbReference type="Proteomes" id="UP000193380">
    <property type="component" value="Unassembled WGS sequence"/>
</dbReference>
<sequence>MFAMHFVRGMHPDLFQENEWDAFTGLVVGDMVRKADTQKSLQEQIPSWIDQERLGAVAMFKSTFPGLYQSLCLSDSDLWLSFSRSSNCEQEVPPSIAKKIKPFQQVRCQSLINMSKSLRF</sequence>
<evidence type="ECO:0000313" key="1">
    <source>
        <dbReference type="EMBL" id="CDQ99953.1"/>
    </source>
</evidence>
<protein>
    <submittedName>
        <fullName evidence="1">Uncharacterized protein</fullName>
    </submittedName>
</protein>
<organism evidence="1 2">
    <name type="scientific">Oncorhynchus mykiss</name>
    <name type="common">Rainbow trout</name>
    <name type="synonym">Salmo gairdneri</name>
    <dbReference type="NCBI Taxonomy" id="8022"/>
    <lineage>
        <taxon>Eukaryota</taxon>
        <taxon>Metazoa</taxon>
        <taxon>Chordata</taxon>
        <taxon>Craniata</taxon>
        <taxon>Vertebrata</taxon>
        <taxon>Euteleostomi</taxon>
        <taxon>Actinopterygii</taxon>
        <taxon>Neopterygii</taxon>
        <taxon>Teleostei</taxon>
        <taxon>Protacanthopterygii</taxon>
        <taxon>Salmoniformes</taxon>
        <taxon>Salmonidae</taxon>
        <taxon>Salmoninae</taxon>
        <taxon>Oncorhynchus</taxon>
    </lineage>
</organism>
<dbReference type="EMBL" id="FR951581">
    <property type="protein sequence ID" value="CDQ99953.1"/>
    <property type="molecule type" value="Genomic_DNA"/>
</dbReference>
<proteinExistence type="predicted"/>
<gene>
    <name evidence="1" type="ORF">GSONMT00055919001</name>
</gene>
<dbReference type="PaxDb" id="8022-A0A060Z786"/>
<accession>A0A060Z786</accession>
<reference evidence="1" key="1">
    <citation type="journal article" date="2014" name="Nat. Commun.">
        <title>The rainbow trout genome provides novel insights into evolution after whole-genome duplication in vertebrates.</title>
        <authorList>
            <person name="Berthelot C."/>
            <person name="Brunet F."/>
            <person name="Chalopin D."/>
            <person name="Juanchich A."/>
            <person name="Bernard M."/>
            <person name="Noel B."/>
            <person name="Bento P."/>
            <person name="Da Silva C."/>
            <person name="Labadie K."/>
            <person name="Alberti A."/>
            <person name="Aury J.M."/>
            <person name="Louis A."/>
            <person name="Dehais P."/>
            <person name="Bardou P."/>
            <person name="Montfort J."/>
            <person name="Klopp C."/>
            <person name="Cabau C."/>
            <person name="Gaspin C."/>
            <person name="Thorgaard G.H."/>
            <person name="Boussaha M."/>
            <person name="Quillet E."/>
            <person name="Guyomard R."/>
            <person name="Galiana D."/>
            <person name="Bobe J."/>
            <person name="Volff J.N."/>
            <person name="Genet C."/>
            <person name="Wincker P."/>
            <person name="Jaillon O."/>
            <person name="Roest Crollius H."/>
            <person name="Guiguen Y."/>
        </authorList>
    </citation>
    <scope>NUCLEOTIDE SEQUENCE [LARGE SCALE GENOMIC DNA]</scope>
</reference>
<name>A0A060Z786_ONCMY</name>